<evidence type="ECO:0000259" key="6">
    <source>
        <dbReference type="PROSITE" id="PS51352"/>
    </source>
</evidence>
<evidence type="ECO:0000313" key="7">
    <source>
        <dbReference type="EMBL" id="MCW7554161.1"/>
    </source>
</evidence>
<dbReference type="EMBL" id="JAPFCC010000001">
    <property type="protein sequence ID" value="MCW7554161.1"/>
    <property type="molecule type" value="Genomic_DNA"/>
</dbReference>
<evidence type="ECO:0000256" key="3">
    <source>
        <dbReference type="ARBA" id="ARBA00022748"/>
    </source>
</evidence>
<accession>A0ABT3MXR5</accession>
<evidence type="ECO:0000313" key="8">
    <source>
        <dbReference type="Proteomes" id="UP001209854"/>
    </source>
</evidence>
<keyword evidence="4" id="KW-1015">Disulfide bond</keyword>
<keyword evidence="5" id="KW-0676">Redox-active center</keyword>
<proteinExistence type="inferred from homology"/>
<evidence type="ECO:0000256" key="2">
    <source>
        <dbReference type="ARBA" id="ARBA00007758"/>
    </source>
</evidence>
<protein>
    <submittedName>
        <fullName evidence="7">DsbE family thiol:disulfide interchange protein</fullName>
    </submittedName>
</protein>
<dbReference type="InterPro" id="IPR013740">
    <property type="entry name" value="Redoxin"/>
</dbReference>
<dbReference type="CDD" id="cd03010">
    <property type="entry name" value="TlpA_like_DsbE"/>
    <property type="match status" value="1"/>
</dbReference>
<evidence type="ECO:0000256" key="4">
    <source>
        <dbReference type="ARBA" id="ARBA00023157"/>
    </source>
</evidence>
<dbReference type="Pfam" id="PF08534">
    <property type="entry name" value="Redoxin"/>
    <property type="match status" value="1"/>
</dbReference>
<dbReference type="InterPro" id="IPR017937">
    <property type="entry name" value="Thioredoxin_CS"/>
</dbReference>
<dbReference type="PANTHER" id="PTHR42852:SF6">
    <property type="entry name" value="THIOL:DISULFIDE INTERCHANGE PROTEIN DSBE"/>
    <property type="match status" value="1"/>
</dbReference>
<reference evidence="7 8" key="1">
    <citation type="submission" date="2022-10" db="EMBL/GenBank/DDBJ databases">
        <title>High-quality genome sequences of two octocoral-associated bacteria, Endozoicomonas euniceicola EF212 and Endozoicomonas gorgoniicola PS125.</title>
        <authorList>
            <person name="Chiou Y.-J."/>
            <person name="Chen Y.-H."/>
        </authorList>
    </citation>
    <scope>NUCLEOTIDE SEQUENCE [LARGE SCALE GENOMIC DNA]</scope>
    <source>
        <strain evidence="7 8">PS125</strain>
    </source>
</reference>
<dbReference type="Gene3D" id="3.40.30.10">
    <property type="entry name" value="Glutaredoxin"/>
    <property type="match status" value="1"/>
</dbReference>
<dbReference type="RefSeq" id="WP_262563896.1">
    <property type="nucleotide sequence ID" value="NZ_JAPFCC010000001.1"/>
</dbReference>
<dbReference type="SUPFAM" id="SSF52833">
    <property type="entry name" value="Thioredoxin-like"/>
    <property type="match status" value="1"/>
</dbReference>
<feature type="domain" description="Thioredoxin" evidence="6">
    <location>
        <begin position="34"/>
        <end position="175"/>
    </location>
</feature>
<dbReference type="PROSITE" id="PS00194">
    <property type="entry name" value="THIOREDOXIN_1"/>
    <property type="match status" value="1"/>
</dbReference>
<name>A0ABT3MXR5_9GAMM</name>
<dbReference type="PROSITE" id="PS51352">
    <property type="entry name" value="THIOREDOXIN_2"/>
    <property type="match status" value="1"/>
</dbReference>
<evidence type="ECO:0000256" key="5">
    <source>
        <dbReference type="ARBA" id="ARBA00023284"/>
    </source>
</evidence>
<organism evidence="7 8">
    <name type="scientific">Endozoicomonas gorgoniicola</name>
    <dbReference type="NCBI Taxonomy" id="1234144"/>
    <lineage>
        <taxon>Bacteria</taxon>
        <taxon>Pseudomonadati</taxon>
        <taxon>Pseudomonadota</taxon>
        <taxon>Gammaproteobacteria</taxon>
        <taxon>Oceanospirillales</taxon>
        <taxon>Endozoicomonadaceae</taxon>
        <taxon>Endozoicomonas</taxon>
    </lineage>
</organism>
<keyword evidence="3" id="KW-0201">Cytochrome c-type biogenesis</keyword>
<dbReference type="InterPro" id="IPR013766">
    <property type="entry name" value="Thioredoxin_domain"/>
</dbReference>
<keyword evidence="8" id="KW-1185">Reference proteome</keyword>
<comment type="caution">
    <text evidence="7">The sequence shown here is derived from an EMBL/GenBank/DDBJ whole genome shotgun (WGS) entry which is preliminary data.</text>
</comment>
<dbReference type="Proteomes" id="UP001209854">
    <property type="component" value="Unassembled WGS sequence"/>
</dbReference>
<gene>
    <name evidence="7" type="ORF">NX722_16345</name>
</gene>
<evidence type="ECO:0000256" key="1">
    <source>
        <dbReference type="ARBA" id="ARBA00004383"/>
    </source>
</evidence>
<dbReference type="InterPro" id="IPR050553">
    <property type="entry name" value="Thioredoxin_ResA/DsbE_sf"/>
</dbReference>
<dbReference type="PANTHER" id="PTHR42852">
    <property type="entry name" value="THIOL:DISULFIDE INTERCHANGE PROTEIN DSBE"/>
    <property type="match status" value="1"/>
</dbReference>
<sequence length="178" mass="20492">MKKWTLVPLVLFLVLSLLFYRALFRENKNDLPSALLNRPLPEFQLPAVLNPERLITAKEITGQVFLLNVWGSWCVACRVEHPYLMELADQGVTIYGVNYKDEQADARQWLKQKDDPYVLSVADVDGRLGIDLGVYGAPETFLVDQQGMIRYKHIGIVDKRVWEEDLKPRYQALQKESG</sequence>
<comment type="subcellular location">
    <subcellularLocation>
        <location evidence="1">Cell inner membrane</location>
        <topology evidence="1">Single-pass membrane protein</topology>
        <orientation evidence="1">Periplasmic side</orientation>
    </subcellularLocation>
</comment>
<dbReference type="NCBIfam" id="TIGR00385">
    <property type="entry name" value="dsbE"/>
    <property type="match status" value="1"/>
</dbReference>
<comment type="similarity">
    <text evidence="2">Belongs to the thioredoxin family. DsbE subfamily.</text>
</comment>
<dbReference type="InterPro" id="IPR036249">
    <property type="entry name" value="Thioredoxin-like_sf"/>
</dbReference>
<dbReference type="InterPro" id="IPR004799">
    <property type="entry name" value="Periplasmic_diS_OxRdtase_DsbE"/>
</dbReference>